<organism evidence="1 2">
    <name type="scientific">Actinosynnema pretiosum</name>
    <dbReference type="NCBI Taxonomy" id="42197"/>
    <lineage>
        <taxon>Bacteria</taxon>
        <taxon>Bacillati</taxon>
        <taxon>Actinomycetota</taxon>
        <taxon>Actinomycetes</taxon>
        <taxon>Pseudonocardiales</taxon>
        <taxon>Pseudonocardiaceae</taxon>
        <taxon>Actinosynnema</taxon>
    </lineage>
</organism>
<dbReference type="Proteomes" id="UP000218505">
    <property type="component" value="Chromosome"/>
</dbReference>
<dbReference type="InterPro" id="IPR029787">
    <property type="entry name" value="Nucleotide_cyclase"/>
</dbReference>
<evidence type="ECO:0008006" key="3">
    <source>
        <dbReference type="Google" id="ProtNLM"/>
    </source>
</evidence>
<evidence type="ECO:0000313" key="2">
    <source>
        <dbReference type="Proteomes" id="UP000218505"/>
    </source>
</evidence>
<accession>A0A290Z141</accession>
<name>A0A290Z141_9PSEU</name>
<dbReference type="Gene3D" id="3.30.70.1230">
    <property type="entry name" value="Nucleotide cyclase"/>
    <property type="match status" value="1"/>
</dbReference>
<dbReference type="SUPFAM" id="SSF55073">
    <property type="entry name" value="Nucleotide cyclase"/>
    <property type="match status" value="1"/>
</dbReference>
<reference evidence="1" key="1">
    <citation type="submission" date="2017-09" db="EMBL/GenBank/DDBJ databases">
        <title>Complete Genome Sequence of ansamitocin-producing Bacterium Actinosynnema pretiosum X47.</title>
        <authorList>
            <person name="Cao G."/>
            <person name="Zong G."/>
            <person name="Zhong C."/>
            <person name="Fu J."/>
        </authorList>
    </citation>
    <scope>NUCLEOTIDE SEQUENCE [LARGE SCALE GENOMIC DNA]</scope>
    <source>
        <strain evidence="1">X47</strain>
    </source>
</reference>
<dbReference type="KEGG" id="apre:CNX65_04765"/>
<evidence type="ECO:0000313" key="1">
    <source>
        <dbReference type="EMBL" id="ATE52679.1"/>
    </source>
</evidence>
<keyword evidence="2" id="KW-1185">Reference proteome</keyword>
<protein>
    <recommendedName>
        <fullName evidence="3">Guanylate cyclase domain-containing protein</fullName>
    </recommendedName>
</protein>
<gene>
    <name evidence="1" type="ORF">CNX65_04765</name>
</gene>
<proteinExistence type="predicted"/>
<sequence length="241" mass="26242">MVTDPKSRSILVVDVERSSDRTNPQKAELRSALYHVLNRGLAGADLGCEPAHGVDDLGDGVLAVFDCEVLPVLDPLVDLMVDELARYNALVCERDRLRLRIGVHFGPVSRDEHGWVGHEMTAAFRALDAEQVKEVLRSANRAEAVVVVTDDVYRSVVRHGYRGLRPDEYRRLEVPTGPVWVRAPGYAAPPVPATETAAPTAPVTPRVVPAGVNFTNNRIGSVQNVGSIHSIDARTTFGGRP</sequence>
<dbReference type="EMBL" id="CP023445">
    <property type="protein sequence ID" value="ATE52679.1"/>
    <property type="molecule type" value="Genomic_DNA"/>
</dbReference>
<dbReference type="AlphaFoldDB" id="A0A290Z141"/>